<comment type="caution">
    <text evidence="9">The sequence shown here is derived from an EMBL/GenBank/DDBJ whole genome shotgun (WGS) entry which is preliminary data.</text>
</comment>
<dbReference type="Gene3D" id="3.55.50.30">
    <property type="match status" value="1"/>
</dbReference>
<dbReference type="Gene3D" id="2.40.170.20">
    <property type="entry name" value="TonB-dependent receptor, beta-barrel domain"/>
    <property type="match status" value="1"/>
</dbReference>
<keyword evidence="2 7" id="KW-0813">Transport</keyword>
<dbReference type="SUPFAM" id="SSF56935">
    <property type="entry name" value="Porins"/>
    <property type="match status" value="1"/>
</dbReference>
<dbReference type="NCBIfam" id="TIGR04056">
    <property type="entry name" value="OMP_RagA_SusC"/>
    <property type="match status" value="1"/>
</dbReference>
<evidence type="ECO:0000313" key="9">
    <source>
        <dbReference type="EMBL" id="TDE17220.1"/>
    </source>
</evidence>
<keyword evidence="4 7" id="KW-0812">Transmembrane</keyword>
<dbReference type="RefSeq" id="WP_131956984.1">
    <property type="nucleotide sequence ID" value="NZ_SMFL01000002.1"/>
</dbReference>
<gene>
    <name evidence="9" type="ORF">E0F88_04795</name>
</gene>
<dbReference type="FunFam" id="2.170.130.10:FF:000003">
    <property type="entry name" value="SusC/RagA family TonB-linked outer membrane protein"/>
    <property type="match status" value="1"/>
</dbReference>
<name>A0A4R5DXM3_9BACT</name>
<dbReference type="Gene3D" id="2.170.130.10">
    <property type="entry name" value="TonB-dependent receptor, plug domain"/>
    <property type="match status" value="1"/>
</dbReference>
<dbReference type="InterPro" id="IPR008969">
    <property type="entry name" value="CarboxyPept-like_regulatory"/>
</dbReference>
<evidence type="ECO:0000256" key="2">
    <source>
        <dbReference type="ARBA" id="ARBA00022448"/>
    </source>
</evidence>
<dbReference type="Gene3D" id="2.60.40.1120">
    <property type="entry name" value="Carboxypeptidase-like, regulatory domain"/>
    <property type="match status" value="1"/>
</dbReference>
<keyword evidence="3 7" id="KW-1134">Transmembrane beta strand</keyword>
<feature type="domain" description="TonB-dependent receptor plug" evidence="8">
    <location>
        <begin position="237"/>
        <end position="343"/>
    </location>
</feature>
<dbReference type="InterPro" id="IPR023997">
    <property type="entry name" value="TonB-dep_OMP_SusC/RagA_CS"/>
</dbReference>
<keyword evidence="6 7" id="KW-0998">Cell outer membrane</keyword>
<dbReference type="GO" id="GO:0009279">
    <property type="term" value="C:cell outer membrane"/>
    <property type="evidence" value="ECO:0007669"/>
    <property type="project" value="UniProtKB-SubCell"/>
</dbReference>
<sequence>MEKSLYRGKLFHCTLTIMKYSAILSVLIGFCCSLGFAKNTYSQILDRPITLKTGKKPLPEVLEQLSKAANTRFVLASESESLKKANINVRNEKLGTVLDALLKPYSLTYTTVGSTIVLKAAPKPKPVVIIPKPAETVVVVPEEPQIAQLTGKIVEKNGQPLPGASVVVKGTDRGTVSDQNGSFSLNVNNGEVLVVSFIGFLKKEISYKGENSLTIQLLEDVAGLEELVVVGYGTQKKINVTGAVASIEAKDLDSRPVKNMSSALQGLMAGVTVVNSTALPGQNGSSIRIRGVGTLGDSNPLVVVDGIPGGDLNLLNPADIESISVLKDAASSSIYGVRGANGVIVVTTKKGKEDSQPTISYNGYIGMQTPTALPKFVGSPEYMQLLNESQVNVGRNPTYSEADIEIARNGSDPNYFANTNWIDEIYKKSAPQQNHNLSINGGAKNLNYYVSYGYLKEGGLITGDNYNAQRHNVRLRLNTTLLDRLHLDANLGYIDRGFSGSAESVESAAGPLYAAHQILPLVPVRFTTGGWGYIGGQRNPVAVTTDGGTNRFNSQEVTANLSATLKIFEGLNLRGQYGLIRSNSYRSIFSKTINYYSPVDGSLIYQTNPQNKIDVRDYTNLYQTMLGFLEYDKLFAEKHSVKGMLAVSQEENVSNYVYSTRTNLASQDVESINLGTENQLNGGDATQTALRSFFGRFNYGFNEKYLAEFNFRYDGSSRFAPDLRWNWFTSASAGWVFSEEKFFSPLRRVIESGKIRVSYGTQGNDKVGQNFPYLSTLGPVNNTFPIGNALTIGYRQSNIPNALLTWESVVKQNAGIDLVLLKGRMGITVDYYKQNTNNILLNVPLPDVLGVGTNYPPQNAGKVENKGWEFAVSWRDQISDFKYGANFNISDVKNKVTGLGGMPPTYGDRIRIVGQPIDAFYGLVADRLAQDSDFDYNAETKKYTPKFPAYAGDPVAPGDIIYKDLNGDNQITLDGDRKVIGSAIPRFNYGFRGEVGWKGVDFSFFLQGVGKADGYIQGAARHALINEGSLPQEVHRDRWTPENTDASYPRLTYQQSYNQRLSTYWLENAAYLRLKNVQLGYTLPEKLTSKARVSRMRIYVSADNLLTKSNFFYGYDPESPVTSGGFYPQVKTFVAGVSVNFK</sequence>
<dbReference type="InterPro" id="IPR039426">
    <property type="entry name" value="TonB-dep_rcpt-like"/>
</dbReference>
<evidence type="ECO:0000256" key="4">
    <source>
        <dbReference type="ARBA" id="ARBA00022692"/>
    </source>
</evidence>
<dbReference type="Pfam" id="PF07715">
    <property type="entry name" value="Plug"/>
    <property type="match status" value="1"/>
</dbReference>
<protein>
    <submittedName>
        <fullName evidence="9">SusC/RagA family TonB-linked outer membrane protein</fullName>
    </submittedName>
</protein>
<evidence type="ECO:0000256" key="7">
    <source>
        <dbReference type="PROSITE-ProRule" id="PRU01360"/>
    </source>
</evidence>
<comment type="similarity">
    <text evidence="7">Belongs to the TonB-dependent receptor family.</text>
</comment>
<dbReference type="Pfam" id="PF13715">
    <property type="entry name" value="CarbopepD_reg_2"/>
    <property type="match status" value="1"/>
</dbReference>
<evidence type="ECO:0000259" key="8">
    <source>
        <dbReference type="Pfam" id="PF07715"/>
    </source>
</evidence>
<accession>A0A4R5DXM3</accession>
<keyword evidence="5 7" id="KW-0472">Membrane</keyword>
<dbReference type="NCBIfam" id="TIGR04057">
    <property type="entry name" value="SusC_RagA_signa"/>
    <property type="match status" value="1"/>
</dbReference>
<dbReference type="SUPFAM" id="SSF49464">
    <property type="entry name" value="Carboxypeptidase regulatory domain-like"/>
    <property type="match status" value="1"/>
</dbReference>
<dbReference type="InterPro" id="IPR036942">
    <property type="entry name" value="Beta-barrel_TonB_sf"/>
</dbReference>
<dbReference type="EMBL" id="SMFL01000002">
    <property type="protein sequence ID" value="TDE17220.1"/>
    <property type="molecule type" value="Genomic_DNA"/>
</dbReference>
<dbReference type="InterPro" id="IPR023996">
    <property type="entry name" value="TonB-dep_OMP_SusC/RagA"/>
</dbReference>
<reference evidence="9 10" key="1">
    <citation type="submission" date="2019-03" db="EMBL/GenBank/DDBJ databases">
        <title>Dyadobacter AR-3-6 sp. nov., isolated from arctic soil.</title>
        <authorList>
            <person name="Chaudhary D.K."/>
        </authorList>
    </citation>
    <scope>NUCLEOTIDE SEQUENCE [LARGE SCALE GENOMIC DNA]</scope>
    <source>
        <strain evidence="9 10">AR-3-6</strain>
    </source>
</reference>
<dbReference type="PROSITE" id="PS52016">
    <property type="entry name" value="TONB_DEPENDENT_REC_3"/>
    <property type="match status" value="1"/>
</dbReference>
<dbReference type="InterPro" id="IPR012910">
    <property type="entry name" value="Plug_dom"/>
</dbReference>
<evidence type="ECO:0000313" key="10">
    <source>
        <dbReference type="Proteomes" id="UP000294850"/>
    </source>
</evidence>
<evidence type="ECO:0000256" key="5">
    <source>
        <dbReference type="ARBA" id="ARBA00023136"/>
    </source>
</evidence>
<dbReference type="InterPro" id="IPR037066">
    <property type="entry name" value="Plug_dom_sf"/>
</dbReference>
<organism evidence="9 10">
    <name type="scientific">Dyadobacter psychrotolerans</name>
    <dbReference type="NCBI Taxonomy" id="2541721"/>
    <lineage>
        <taxon>Bacteria</taxon>
        <taxon>Pseudomonadati</taxon>
        <taxon>Bacteroidota</taxon>
        <taxon>Cytophagia</taxon>
        <taxon>Cytophagales</taxon>
        <taxon>Spirosomataceae</taxon>
        <taxon>Dyadobacter</taxon>
    </lineage>
</organism>
<evidence type="ECO:0000256" key="6">
    <source>
        <dbReference type="ARBA" id="ARBA00023237"/>
    </source>
</evidence>
<dbReference type="AlphaFoldDB" id="A0A4R5DXM3"/>
<evidence type="ECO:0000256" key="1">
    <source>
        <dbReference type="ARBA" id="ARBA00004571"/>
    </source>
</evidence>
<evidence type="ECO:0000256" key="3">
    <source>
        <dbReference type="ARBA" id="ARBA00022452"/>
    </source>
</evidence>
<proteinExistence type="inferred from homology"/>
<keyword evidence="10" id="KW-1185">Reference proteome</keyword>
<dbReference type="OrthoDB" id="9768177at2"/>
<comment type="subcellular location">
    <subcellularLocation>
        <location evidence="1 7">Cell outer membrane</location>
        <topology evidence="1 7">Multi-pass membrane protein</topology>
    </subcellularLocation>
</comment>
<dbReference type="Proteomes" id="UP000294850">
    <property type="component" value="Unassembled WGS sequence"/>
</dbReference>